<dbReference type="EMBL" id="CM032182">
    <property type="protein sequence ID" value="KAG7097629.1"/>
    <property type="molecule type" value="Genomic_DNA"/>
</dbReference>
<proteinExistence type="predicted"/>
<comment type="caution">
    <text evidence="1">The sequence shown here is derived from an EMBL/GenBank/DDBJ whole genome shotgun (WGS) entry which is preliminary data.</text>
</comment>
<organism evidence="1 2">
    <name type="scientific">Marasmius oreades</name>
    <name type="common">fairy-ring Marasmius</name>
    <dbReference type="NCBI Taxonomy" id="181124"/>
    <lineage>
        <taxon>Eukaryota</taxon>
        <taxon>Fungi</taxon>
        <taxon>Dikarya</taxon>
        <taxon>Basidiomycota</taxon>
        <taxon>Agaricomycotina</taxon>
        <taxon>Agaricomycetes</taxon>
        <taxon>Agaricomycetidae</taxon>
        <taxon>Agaricales</taxon>
        <taxon>Marasmiineae</taxon>
        <taxon>Marasmiaceae</taxon>
        <taxon>Marasmius</taxon>
    </lineage>
</organism>
<dbReference type="AlphaFoldDB" id="A0A9P7UZM1"/>
<name>A0A9P7UZM1_9AGAR</name>
<dbReference type="RefSeq" id="XP_043014099.1">
    <property type="nucleotide sequence ID" value="XM_043149493.1"/>
</dbReference>
<gene>
    <name evidence="1" type="ORF">E1B28_004961</name>
</gene>
<dbReference type="KEGG" id="more:E1B28_004961"/>
<protein>
    <submittedName>
        <fullName evidence="1">Uncharacterized protein</fullName>
    </submittedName>
</protein>
<dbReference type="GeneID" id="66074037"/>
<reference evidence="1" key="1">
    <citation type="journal article" date="2021" name="Genome Biol. Evol.">
        <title>The assembled and annotated genome of the fairy-ring fungus Marasmius oreades.</title>
        <authorList>
            <person name="Hiltunen M."/>
            <person name="Ament-Velasquez S.L."/>
            <person name="Johannesson H."/>
        </authorList>
    </citation>
    <scope>NUCLEOTIDE SEQUENCE</scope>
    <source>
        <strain evidence="1">03SP1</strain>
    </source>
</reference>
<sequence>MPVPPVGVLLYIRFPIYLPNSASDFILLNNLPLHDRELTKFKALPEIDSVRWGVWGLYASSATLNTVTVTMLPRQCKAPPQVGFKGGVVQRACIKGGAEELLVT</sequence>
<evidence type="ECO:0000313" key="1">
    <source>
        <dbReference type="EMBL" id="KAG7097629.1"/>
    </source>
</evidence>
<dbReference type="Proteomes" id="UP001049176">
    <property type="component" value="Chromosome 2"/>
</dbReference>
<accession>A0A9P7UZM1</accession>
<keyword evidence="2" id="KW-1185">Reference proteome</keyword>
<evidence type="ECO:0000313" key="2">
    <source>
        <dbReference type="Proteomes" id="UP001049176"/>
    </source>
</evidence>